<comment type="caution">
    <text evidence="2">The sequence shown here is derived from an EMBL/GenBank/DDBJ whole genome shotgun (WGS) entry which is preliminary data.</text>
</comment>
<dbReference type="AlphaFoldDB" id="A0AAW0BN04"/>
<reference evidence="2 3" key="1">
    <citation type="submission" date="2024-01" db="EMBL/GenBank/DDBJ databases">
        <title>A draft genome for a cacao thread blight-causing isolate of Paramarasmius palmivorus.</title>
        <authorList>
            <person name="Baruah I.K."/>
            <person name="Bukari Y."/>
            <person name="Amoako-Attah I."/>
            <person name="Meinhardt L.W."/>
            <person name="Bailey B.A."/>
            <person name="Cohen S.P."/>
        </authorList>
    </citation>
    <scope>NUCLEOTIDE SEQUENCE [LARGE SCALE GENOMIC DNA]</scope>
    <source>
        <strain evidence="2 3">GH-12</strain>
    </source>
</reference>
<feature type="transmembrane region" description="Helical" evidence="1">
    <location>
        <begin position="60"/>
        <end position="81"/>
    </location>
</feature>
<evidence type="ECO:0000313" key="3">
    <source>
        <dbReference type="Proteomes" id="UP001383192"/>
    </source>
</evidence>
<organism evidence="2 3">
    <name type="scientific">Paramarasmius palmivorus</name>
    <dbReference type="NCBI Taxonomy" id="297713"/>
    <lineage>
        <taxon>Eukaryota</taxon>
        <taxon>Fungi</taxon>
        <taxon>Dikarya</taxon>
        <taxon>Basidiomycota</taxon>
        <taxon>Agaricomycotina</taxon>
        <taxon>Agaricomycetes</taxon>
        <taxon>Agaricomycetidae</taxon>
        <taxon>Agaricales</taxon>
        <taxon>Marasmiineae</taxon>
        <taxon>Marasmiaceae</taxon>
        <taxon>Paramarasmius</taxon>
    </lineage>
</organism>
<keyword evidence="1" id="KW-1133">Transmembrane helix</keyword>
<feature type="transmembrane region" description="Helical" evidence="1">
    <location>
        <begin position="129"/>
        <end position="149"/>
    </location>
</feature>
<gene>
    <name evidence="2" type="ORF">VNI00_015161</name>
</gene>
<evidence type="ECO:0000256" key="1">
    <source>
        <dbReference type="SAM" id="Phobius"/>
    </source>
</evidence>
<dbReference type="Proteomes" id="UP001383192">
    <property type="component" value="Unassembled WGS sequence"/>
</dbReference>
<feature type="transmembrane region" description="Helical" evidence="1">
    <location>
        <begin position="20"/>
        <end position="39"/>
    </location>
</feature>
<proteinExistence type="predicted"/>
<protein>
    <submittedName>
        <fullName evidence="2">Uncharacterized protein</fullName>
    </submittedName>
</protein>
<keyword evidence="1" id="KW-0812">Transmembrane</keyword>
<accession>A0AAW0BN04</accession>
<name>A0AAW0BN04_9AGAR</name>
<keyword evidence="3" id="KW-1185">Reference proteome</keyword>
<keyword evidence="1" id="KW-0472">Membrane</keyword>
<feature type="non-terminal residue" evidence="2">
    <location>
        <position position="214"/>
    </location>
</feature>
<evidence type="ECO:0000313" key="2">
    <source>
        <dbReference type="EMBL" id="KAK7027528.1"/>
    </source>
</evidence>
<dbReference type="EMBL" id="JAYKXP010000094">
    <property type="protein sequence ID" value="KAK7027528.1"/>
    <property type="molecule type" value="Genomic_DNA"/>
</dbReference>
<sequence length="214" mass="23891">MTLLFYRLKALFHGQKGVINIFFLLLLIIMGFSAFIPLAGQGFPMSSTDLRCTASVNVKLAGALVAVPWLFSTLVFVAVSYKLFTLTPPVPAPENRTLGSEGKPPSRYFKAFWRARDLPMLSRTLVQDGQQYILIFLLTTLVTVLPMTVKDIPVIYKFIFIAPHVAIENSMNSYTFRSLRASLQKPTLSVTDPESQSTLHFKSGTVGIERTRPD</sequence>